<dbReference type="Pfam" id="PF03929">
    <property type="entry name" value="PepSY_TM"/>
    <property type="match status" value="1"/>
</dbReference>
<gene>
    <name evidence="2" type="ORF">ACFSTE_04085</name>
</gene>
<evidence type="ECO:0000313" key="2">
    <source>
        <dbReference type="EMBL" id="MFD2589995.1"/>
    </source>
</evidence>
<dbReference type="EMBL" id="JBHULX010000003">
    <property type="protein sequence ID" value="MFD2589995.1"/>
    <property type="molecule type" value="Genomic_DNA"/>
</dbReference>
<keyword evidence="1" id="KW-1133">Transmembrane helix</keyword>
<dbReference type="PANTHER" id="PTHR34219:SF3">
    <property type="entry name" value="BLL7967 PROTEIN"/>
    <property type="match status" value="1"/>
</dbReference>
<keyword evidence="1" id="KW-0472">Membrane</keyword>
<evidence type="ECO:0000256" key="1">
    <source>
        <dbReference type="SAM" id="Phobius"/>
    </source>
</evidence>
<evidence type="ECO:0000313" key="3">
    <source>
        <dbReference type="Proteomes" id="UP001597459"/>
    </source>
</evidence>
<dbReference type="RefSeq" id="WP_378255952.1">
    <property type="nucleotide sequence ID" value="NZ_JBHSJV010000001.1"/>
</dbReference>
<name>A0ABW5N636_9FLAO</name>
<feature type="transmembrane region" description="Helical" evidence="1">
    <location>
        <begin position="248"/>
        <end position="269"/>
    </location>
</feature>
<feature type="transmembrane region" description="Helical" evidence="1">
    <location>
        <begin position="441"/>
        <end position="462"/>
    </location>
</feature>
<feature type="transmembrane region" description="Helical" evidence="1">
    <location>
        <begin position="12"/>
        <end position="36"/>
    </location>
</feature>
<reference evidence="3" key="1">
    <citation type="journal article" date="2019" name="Int. J. Syst. Evol. Microbiol.">
        <title>The Global Catalogue of Microorganisms (GCM) 10K type strain sequencing project: providing services to taxonomists for standard genome sequencing and annotation.</title>
        <authorList>
            <consortium name="The Broad Institute Genomics Platform"/>
            <consortium name="The Broad Institute Genome Sequencing Center for Infectious Disease"/>
            <person name="Wu L."/>
            <person name="Ma J."/>
        </authorList>
    </citation>
    <scope>NUCLEOTIDE SEQUENCE [LARGE SCALE GENOMIC DNA]</scope>
    <source>
        <strain evidence="3">KCTC 42423</strain>
    </source>
</reference>
<proteinExistence type="predicted"/>
<keyword evidence="1" id="KW-0812">Transmembrane</keyword>
<dbReference type="Proteomes" id="UP001597459">
    <property type="component" value="Unassembled WGS sequence"/>
</dbReference>
<dbReference type="PANTHER" id="PTHR34219">
    <property type="entry name" value="IRON-REGULATED INNER MEMBRANE PROTEIN-RELATED"/>
    <property type="match status" value="1"/>
</dbReference>
<dbReference type="InterPro" id="IPR005625">
    <property type="entry name" value="PepSY-ass_TM"/>
</dbReference>
<organism evidence="2 3">
    <name type="scientific">Aquimarina hainanensis</name>
    <dbReference type="NCBI Taxonomy" id="1578017"/>
    <lineage>
        <taxon>Bacteria</taxon>
        <taxon>Pseudomonadati</taxon>
        <taxon>Bacteroidota</taxon>
        <taxon>Flavobacteriia</taxon>
        <taxon>Flavobacteriales</taxon>
        <taxon>Flavobacteriaceae</taxon>
        <taxon>Aquimarina</taxon>
    </lineage>
</organism>
<accession>A0ABW5N636</accession>
<sequence length="475" mass="55409">MIAKLYKWHKKLGLWVLIPMILWTISGVLHPIMGWIKPDIANRRVHTIPITKETDSSLISTILTKNQLPEIKNIRMVSMLNKQYYQVEKPDNTLAYIETQTHIPLTHGDQQYAKVLARHFSGEQELPISEITLLHNFTNTYREINRLLPVYKVRFENGKDVYVHTPSSRLGTINDRTRIIMLYAFNMMHNWDFIWFSKAVKLTLIIVLALLSLLTALSGVIFYTAFWKKYKRTIATSRQSKFRKYHRITGMTISIFMMLFAFSGLYHAFVKFDMVSGPAKRYSKVYDSKTLQFSLTDIVEKNSHTPVNFRLTSFDQQNFIQVFSAKKKVAYLHLNTRSIEKDGNAKHAFFLADYFSGLKDAKKNTPQKIARFSGEYGFINKRLPVWKIAYKTVQKDTYYVETTTDRLASKVDAPARREGFSFAFLHKYHYLDFLGKDTRNGIMIVITLMVAIVSILGLSIYYQKNEKKKTRKKYA</sequence>
<keyword evidence="3" id="KW-1185">Reference proteome</keyword>
<protein>
    <submittedName>
        <fullName evidence="2">PepSY domain-containing protein</fullName>
    </submittedName>
</protein>
<feature type="transmembrane region" description="Helical" evidence="1">
    <location>
        <begin position="202"/>
        <end position="227"/>
    </location>
</feature>
<comment type="caution">
    <text evidence="2">The sequence shown here is derived from an EMBL/GenBank/DDBJ whole genome shotgun (WGS) entry which is preliminary data.</text>
</comment>